<sequence>MWKKFLSLWQSWDMLLLAFTVLLLLVGLVELYSSSFSRPELTSFFNRQVVAAVIGIVAMVFFSFIDYRLYRSWSKLIYILSIVLLSAVLIFGQTLRGTTGWLRLGEVGFQPVELIKLMWVLVLASYLAYVGSPLDANKTIKATILLLPLTVLVMLQPDFGSSFMLLVVWVALLVVVPKPRRWWLVMASLFVGIGLLGSIFLRDYQQERVLNFLNPGRDPLGSGYNVTQSVIAVGSGGWWGRGLGVGTQSQLKFLPEQHTDFVFASLAEELGLAGSLIVLALWLGFFSRIWRILRRLRDDFAVLVTVGIFSLFALQVVLNIGMNLGLAPVVGITLPLVSFGGSSLLVSLIAIGILQNLAKQYSWQAPTTNIQSK</sequence>
<accession>A0A1G2Q3R4</accession>
<dbReference type="GO" id="GO:0008955">
    <property type="term" value="F:peptidoglycan glycosyltransferase activity"/>
    <property type="evidence" value="ECO:0007669"/>
    <property type="project" value="UniProtKB-EC"/>
</dbReference>
<evidence type="ECO:0000313" key="17">
    <source>
        <dbReference type="EMBL" id="OHA54482.1"/>
    </source>
</evidence>
<dbReference type="GO" id="GO:0032153">
    <property type="term" value="C:cell division site"/>
    <property type="evidence" value="ECO:0007669"/>
    <property type="project" value="TreeGrafter"/>
</dbReference>
<dbReference type="GO" id="GO:0005886">
    <property type="term" value="C:plasma membrane"/>
    <property type="evidence" value="ECO:0007669"/>
    <property type="project" value="TreeGrafter"/>
</dbReference>
<dbReference type="NCBIfam" id="TIGR02210">
    <property type="entry name" value="rodA_shape"/>
    <property type="match status" value="1"/>
</dbReference>
<protein>
    <recommendedName>
        <fullName evidence="12">Probable peptidoglycan glycosyltransferase FtsW</fullName>
        <ecNumber evidence="14">2.4.99.28</ecNumber>
    </recommendedName>
    <alternativeName>
        <fullName evidence="13">Cell division protein FtsW</fullName>
    </alternativeName>
    <alternativeName>
        <fullName evidence="10">Cell wall polymerase</fullName>
    </alternativeName>
    <alternativeName>
        <fullName evidence="9">Peptidoglycan polymerase</fullName>
    </alternativeName>
</protein>
<keyword evidence="4 16" id="KW-0812">Transmembrane</keyword>
<evidence type="ECO:0000313" key="18">
    <source>
        <dbReference type="Proteomes" id="UP000178936"/>
    </source>
</evidence>
<evidence type="ECO:0000256" key="15">
    <source>
        <dbReference type="ARBA" id="ARBA00049902"/>
    </source>
</evidence>
<feature type="transmembrane region" description="Helical" evidence="16">
    <location>
        <begin position="332"/>
        <end position="354"/>
    </location>
</feature>
<evidence type="ECO:0000256" key="8">
    <source>
        <dbReference type="ARBA" id="ARBA00023136"/>
    </source>
</evidence>
<dbReference type="PANTHER" id="PTHR30474">
    <property type="entry name" value="CELL CYCLE PROTEIN"/>
    <property type="match status" value="1"/>
</dbReference>
<keyword evidence="3" id="KW-0808">Transferase</keyword>
<evidence type="ECO:0000256" key="4">
    <source>
        <dbReference type="ARBA" id="ARBA00022692"/>
    </source>
</evidence>
<feature type="transmembrane region" description="Helical" evidence="16">
    <location>
        <begin position="76"/>
        <end position="94"/>
    </location>
</feature>
<dbReference type="GO" id="GO:0009252">
    <property type="term" value="P:peptidoglycan biosynthetic process"/>
    <property type="evidence" value="ECO:0007669"/>
    <property type="project" value="UniProtKB-KW"/>
</dbReference>
<feature type="transmembrane region" description="Helical" evidence="16">
    <location>
        <begin position="114"/>
        <end position="132"/>
    </location>
</feature>
<dbReference type="PANTHER" id="PTHR30474:SF2">
    <property type="entry name" value="PEPTIDOGLYCAN GLYCOSYLTRANSFERASE FTSW-RELATED"/>
    <property type="match status" value="1"/>
</dbReference>
<comment type="similarity">
    <text evidence="11">Belongs to the SEDS family. FtsW subfamily.</text>
</comment>
<organism evidence="17 18">
    <name type="scientific">Candidatus Veblenbacteria bacterium RIFOXYA2_FULL_43_9</name>
    <dbReference type="NCBI Taxonomy" id="1802425"/>
    <lineage>
        <taxon>Bacteria</taxon>
        <taxon>Candidatus Vebleniibacteriota</taxon>
    </lineage>
</organism>
<dbReference type="EMBL" id="MHTB01000046">
    <property type="protein sequence ID" value="OHA54482.1"/>
    <property type="molecule type" value="Genomic_DNA"/>
</dbReference>
<evidence type="ECO:0000256" key="16">
    <source>
        <dbReference type="SAM" id="Phobius"/>
    </source>
</evidence>
<evidence type="ECO:0000256" key="5">
    <source>
        <dbReference type="ARBA" id="ARBA00022960"/>
    </source>
</evidence>
<dbReference type="AlphaFoldDB" id="A0A1G2Q3R4"/>
<keyword evidence="7 16" id="KW-1133">Transmembrane helix</keyword>
<feature type="transmembrane region" description="Helical" evidence="16">
    <location>
        <begin position="182"/>
        <end position="201"/>
    </location>
</feature>
<feature type="transmembrane region" description="Helical" evidence="16">
    <location>
        <begin position="261"/>
        <end position="287"/>
    </location>
</feature>
<evidence type="ECO:0000256" key="14">
    <source>
        <dbReference type="ARBA" id="ARBA00044770"/>
    </source>
</evidence>
<evidence type="ECO:0000256" key="2">
    <source>
        <dbReference type="ARBA" id="ARBA00022676"/>
    </source>
</evidence>
<comment type="catalytic activity">
    <reaction evidence="15">
        <text>[GlcNAc-(1-&gt;4)-Mur2Ac(oyl-L-Ala-gamma-D-Glu-L-Lys-D-Ala-D-Ala)](n)-di-trans,octa-cis-undecaprenyl diphosphate + beta-D-GlcNAc-(1-&gt;4)-Mur2Ac(oyl-L-Ala-gamma-D-Glu-L-Lys-D-Ala-D-Ala)-di-trans,octa-cis-undecaprenyl diphosphate = [GlcNAc-(1-&gt;4)-Mur2Ac(oyl-L-Ala-gamma-D-Glu-L-Lys-D-Ala-D-Ala)](n+1)-di-trans,octa-cis-undecaprenyl diphosphate + di-trans,octa-cis-undecaprenyl diphosphate + H(+)</text>
        <dbReference type="Rhea" id="RHEA:23708"/>
        <dbReference type="Rhea" id="RHEA-COMP:9602"/>
        <dbReference type="Rhea" id="RHEA-COMP:9603"/>
        <dbReference type="ChEBI" id="CHEBI:15378"/>
        <dbReference type="ChEBI" id="CHEBI:58405"/>
        <dbReference type="ChEBI" id="CHEBI:60033"/>
        <dbReference type="ChEBI" id="CHEBI:78435"/>
        <dbReference type="EC" id="2.4.99.28"/>
    </reaction>
</comment>
<comment type="caution">
    <text evidence="17">The sequence shown here is derived from an EMBL/GenBank/DDBJ whole genome shotgun (WGS) entry which is preliminary data.</text>
</comment>
<dbReference type="GO" id="GO:0051301">
    <property type="term" value="P:cell division"/>
    <property type="evidence" value="ECO:0007669"/>
    <property type="project" value="InterPro"/>
</dbReference>
<evidence type="ECO:0000256" key="12">
    <source>
        <dbReference type="ARBA" id="ARBA00041185"/>
    </source>
</evidence>
<evidence type="ECO:0000256" key="1">
    <source>
        <dbReference type="ARBA" id="ARBA00004141"/>
    </source>
</evidence>
<feature type="transmembrane region" description="Helical" evidence="16">
    <location>
        <begin position="299"/>
        <end position="320"/>
    </location>
</feature>
<evidence type="ECO:0000256" key="13">
    <source>
        <dbReference type="ARBA" id="ARBA00041418"/>
    </source>
</evidence>
<evidence type="ECO:0000256" key="10">
    <source>
        <dbReference type="ARBA" id="ARBA00033270"/>
    </source>
</evidence>
<gene>
    <name evidence="17" type="ORF">A2226_01580</name>
</gene>
<evidence type="ECO:0000256" key="11">
    <source>
        <dbReference type="ARBA" id="ARBA00038053"/>
    </source>
</evidence>
<dbReference type="EC" id="2.4.99.28" evidence="14"/>
<keyword evidence="5" id="KW-0133">Cell shape</keyword>
<comment type="subcellular location">
    <subcellularLocation>
        <location evidence="1">Membrane</location>
        <topology evidence="1">Multi-pass membrane protein</topology>
    </subcellularLocation>
</comment>
<name>A0A1G2Q3R4_9BACT</name>
<reference evidence="17 18" key="1">
    <citation type="journal article" date="2016" name="Nat. Commun.">
        <title>Thousands of microbial genomes shed light on interconnected biogeochemical processes in an aquifer system.</title>
        <authorList>
            <person name="Anantharaman K."/>
            <person name="Brown C.T."/>
            <person name="Hug L.A."/>
            <person name="Sharon I."/>
            <person name="Castelle C.J."/>
            <person name="Probst A.J."/>
            <person name="Thomas B.C."/>
            <person name="Singh A."/>
            <person name="Wilkins M.J."/>
            <person name="Karaoz U."/>
            <person name="Brodie E.L."/>
            <person name="Williams K.H."/>
            <person name="Hubbard S.S."/>
            <person name="Banfield J.F."/>
        </authorList>
    </citation>
    <scope>NUCLEOTIDE SEQUENCE [LARGE SCALE GENOMIC DNA]</scope>
</reference>
<keyword evidence="8 16" id="KW-0472">Membrane</keyword>
<dbReference type="InterPro" id="IPR011923">
    <property type="entry name" value="RodA/MrdB"/>
</dbReference>
<proteinExistence type="inferred from homology"/>
<feature type="transmembrane region" description="Helical" evidence="16">
    <location>
        <begin position="144"/>
        <end position="176"/>
    </location>
</feature>
<dbReference type="Proteomes" id="UP000178936">
    <property type="component" value="Unassembled WGS sequence"/>
</dbReference>
<dbReference type="InterPro" id="IPR001182">
    <property type="entry name" value="FtsW/RodA"/>
</dbReference>
<evidence type="ECO:0000256" key="3">
    <source>
        <dbReference type="ARBA" id="ARBA00022679"/>
    </source>
</evidence>
<evidence type="ECO:0000256" key="7">
    <source>
        <dbReference type="ARBA" id="ARBA00022989"/>
    </source>
</evidence>
<dbReference type="GO" id="GO:0008360">
    <property type="term" value="P:regulation of cell shape"/>
    <property type="evidence" value="ECO:0007669"/>
    <property type="project" value="UniProtKB-KW"/>
</dbReference>
<feature type="transmembrane region" description="Helical" evidence="16">
    <location>
        <begin position="47"/>
        <end position="64"/>
    </location>
</feature>
<dbReference type="Pfam" id="PF01098">
    <property type="entry name" value="FTSW_RODA_SPOVE"/>
    <property type="match status" value="1"/>
</dbReference>
<dbReference type="GO" id="GO:0015648">
    <property type="term" value="F:lipid-linked peptidoglycan transporter activity"/>
    <property type="evidence" value="ECO:0007669"/>
    <property type="project" value="TreeGrafter"/>
</dbReference>
<evidence type="ECO:0000256" key="6">
    <source>
        <dbReference type="ARBA" id="ARBA00022984"/>
    </source>
</evidence>
<evidence type="ECO:0000256" key="9">
    <source>
        <dbReference type="ARBA" id="ARBA00032370"/>
    </source>
</evidence>
<keyword evidence="2" id="KW-0328">Glycosyltransferase</keyword>
<keyword evidence="6" id="KW-0573">Peptidoglycan synthesis</keyword>